<sequence length="533" mass="62037">MACAVFYHVIAYRQMHERSHSTDPEQPPEGIIFKNAFLESVDYQHITPIIKCLFNYTFYKLGLELCLCATIVTACIRADAVSILYILLFLIFLLTPRSFCCRLWPAYMSLLGVLLPLQYVLCVGIPKNFCKMYPWEQKDKETQRLLRWLYLPTSNSKLESWKLFADFFQYLFVAMQYRVFLLENQDGPVARGGGSNKPDLRDSMVPNADDKDFVSSKDCYLDYLLHAVFYWSYWVSLAIVFLTGITSVSLFCLGYIILSFIYLWMGQNVMLNPRKLLIRSWNLIICYNVSVILTKCVLQYLSCVKCEYIENKSAYIHLLGLNCINSRVFNSEDQATSTCKFNIDAEQPSGLNWDVFCFIIIIFQRKIFLFKSFIFVQGQFASRGAYLINGKLMLMIERQNCDEKNRLKKVKEKIARIAMRQRAFRESADRINEHYMLLRSGDYYMFEADPEEEDDYSSYVHDLKTRITRLEEKKAQVDAEKPLIQTTKDPSSSDSAHLQHHCLQSAWSRGGDRPVMNFLGNYTDPYANVNLLV</sequence>
<evidence type="ECO:0000259" key="2">
    <source>
        <dbReference type="Pfam" id="PF15917"/>
    </source>
</evidence>
<dbReference type="EMBL" id="JBJKFK010000011">
    <property type="protein sequence ID" value="KAL3321096.1"/>
    <property type="molecule type" value="Genomic_DNA"/>
</dbReference>
<proteinExistence type="predicted"/>
<dbReference type="Pfam" id="PF15917">
    <property type="entry name" value="Piezo_TM25-28"/>
    <property type="match status" value="1"/>
</dbReference>
<feature type="transmembrane region" description="Helical" evidence="1">
    <location>
        <begin position="106"/>
        <end position="125"/>
    </location>
</feature>
<dbReference type="PANTHER" id="PTHR47049:SF2">
    <property type="entry name" value="PIEZO-TYPE MECHANOSENSITIVE ION CHANNEL HOMOLOG"/>
    <property type="match status" value="1"/>
</dbReference>
<comment type="caution">
    <text evidence="3">The sequence shown here is derived from an EMBL/GenBank/DDBJ whole genome shotgun (WGS) entry which is preliminary data.</text>
</comment>
<keyword evidence="1" id="KW-0812">Transmembrane</keyword>
<name>A0ABD2QRI7_9PLAT</name>
<dbReference type="InterPro" id="IPR027272">
    <property type="entry name" value="Piezo"/>
</dbReference>
<evidence type="ECO:0000256" key="1">
    <source>
        <dbReference type="SAM" id="Phobius"/>
    </source>
</evidence>
<dbReference type="Proteomes" id="UP001626550">
    <property type="component" value="Unassembled WGS sequence"/>
</dbReference>
<dbReference type="PANTHER" id="PTHR47049">
    <property type="entry name" value="PIEZO-TYPE MECHANOSENSITIVE ION CHANNEL HOMOLOG"/>
    <property type="match status" value="1"/>
</dbReference>
<accession>A0ABD2QRI7</accession>
<feature type="transmembrane region" description="Helical" evidence="1">
    <location>
        <begin position="65"/>
        <end position="94"/>
    </location>
</feature>
<organism evidence="3 4">
    <name type="scientific">Cichlidogyrus casuarinus</name>
    <dbReference type="NCBI Taxonomy" id="1844966"/>
    <lineage>
        <taxon>Eukaryota</taxon>
        <taxon>Metazoa</taxon>
        <taxon>Spiralia</taxon>
        <taxon>Lophotrochozoa</taxon>
        <taxon>Platyhelminthes</taxon>
        <taxon>Monogenea</taxon>
        <taxon>Monopisthocotylea</taxon>
        <taxon>Dactylogyridea</taxon>
        <taxon>Ancyrocephalidae</taxon>
        <taxon>Cichlidogyrus</taxon>
    </lineage>
</organism>
<protein>
    <recommendedName>
        <fullName evidence="2">Piezo TM25-28 domain-containing protein</fullName>
    </recommendedName>
</protein>
<keyword evidence="4" id="KW-1185">Reference proteome</keyword>
<feature type="domain" description="Piezo TM25-28" evidence="2">
    <location>
        <begin position="212"/>
        <end position="431"/>
    </location>
</feature>
<keyword evidence="1" id="KW-1133">Transmembrane helix</keyword>
<reference evidence="3 4" key="1">
    <citation type="submission" date="2024-11" db="EMBL/GenBank/DDBJ databases">
        <title>Adaptive evolution of stress response genes in parasites aligns with host niche diversity.</title>
        <authorList>
            <person name="Hahn C."/>
            <person name="Resl P."/>
        </authorList>
    </citation>
    <scope>NUCLEOTIDE SEQUENCE [LARGE SCALE GENOMIC DNA]</scope>
    <source>
        <strain evidence="3">EGGRZ-B1_66</strain>
        <tissue evidence="3">Body</tissue>
    </source>
</reference>
<dbReference type="AlphaFoldDB" id="A0ABD2QRI7"/>
<evidence type="ECO:0000313" key="3">
    <source>
        <dbReference type="EMBL" id="KAL3321096.1"/>
    </source>
</evidence>
<dbReference type="InterPro" id="IPR031805">
    <property type="entry name" value="Piezo_TM25-28"/>
</dbReference>
<evidence type="ECO:0000313" key="4">
    <source>
        <dbReference type="Proteomes" id="UP001626550"/>
    </source>
</evidence>
<keyword evidence="1" id="KW-0472">Membrane</keyword>
<gene>
    <name evidence="3" type="ORF">Ciccas_000217</name>
</gene>
<feature type="transmembrane region" description="Helical" evidence="1">
    <location>
        <begin position="231"/>
        <end position="264"/>
    </location>
</feature>